<dbReference type="EMBL" id="ATHL01000110">
    <property type="protein sequence ID" value="EQB10414.1"/>
    <property type="molecule type" value="Genomic_DNA"/>
</dbReference>
<protein>
    <submittedName>
        <fullName evidence="2">Uncharacterized protein</fullName>
    </submittedName>
</protein>
<gene>
    <name evidence="2" type="ORF">L284_17125</name>
</gene>
<accession>T0IL96</accession>
<feature type="compositionally biased region" description="Low complexity" evidence="1">
    <location>
        <begin position="51"/>
        <end position="72"/>
    </location>
</feature>
<organism evidence="2 3">
    <name type="scientific">Novosphingobium lindaniclasticum LE124</name>
    <dbReference type="NCBI Taxonomy" id="1096930"/>
    <lineage>
        <taxon>Bacteria</taxon>
        <taxon>Pseudomonadati</taxon>
        <taxon>Pseudomonadota</taxon>
        <taxon>Alphaproteobacteria</taxon>
        <taxon>Sphingomonadales</taxon>
        <taxon>Sphingomonadaceae</taxon>
        <taxon>Novosphingobium</taxon>
    </lineage>
</organism>
<dbReference type="PATRIC" id="fig|1096930.3.peg.3397"/>
<comment type="caution">
    <text evidence="2">The sequence shown here is derived from an EMBL/GenBank/DDBJ whole genome shotgun (WGS) entry which is preliminary data.</text>
</comment>
<dbReference type="AlphaFoldDB" id="T0IL96"/>
<sequence length="104" mass="10724">MCIVKTPKVKTTDATAATPEPAIIRNPYLDGVDPTTRALRMGRSSLRIERAGSGAASAAPPATASPSSSSSPLLNIQPVLPKITPVQGGGGRRGAWYGNNVRTV</sequence>
<feature type="region of interest" description="Disordered" evidence="1">
    <location>
        <begin position="50"/>
        <end position="104"/>
    </location>
</feature>
<reference evidence="2 3" key="1">
    <citation type="journal article" date="2013" name="Genome Announc.">
        <title>Genome Sequence of Novosphingobium lindaniclasticum LE124T, Isolated from a Hexachlorocyclohexane Dumpsite.</title>
        <authorList>
            <person name="Saxena A."/>
            <person name="Nayyar N."/>
            <person name="Sangwan N."/>
            <person name="Kumari R."/>
            <person name="Khurana J.P."/>
            <person name="Lal R."/>
        </authorList>
    </citation>
    <scope>NUCLEOTIDE SEQUENCE [LARGE SCALE GENOMIC DNA]</scope>
    <source>
        <strain evidence="2 3">LE124</strain>
    </source>
</reference>
<name>T0IL96_9SPHN</name>
<evidence type="ECO:0000256" key="1">
    <source>
        <dbReference type="SAM" id="MobiDB-lite"/>
    </source>
</evidence>
<proteinExistence type="predicted"/>
<keyword evidence="3" id="KW-1185">Reference proteome</keyword>
<evidence type="ECO:0000313" key="2">
    <source>
        <dbReference type="EMBL" id="EQB10414.1"/>
    </source>
</evidence>
<evidence type="ECO:0000313" key="3">
    <source>
        <dbReference type="Proteomes" id="UP000015527"/>
    </source>
</evidence>
<dbReference type="Proteomes" id="UP000015527">
    <property type="component" value="Unassembled WGS sequence"/>
</dbReference>
<dbReference type="RefSeq" id="WP_021235216.1">
    <property type="nucleotide sequence ID" value="NZ_ATHL01000110.1"/>
</dbReference>